<keyword evidence="5" id="KW-0812">Transmembrane</keyword>
<evidence type="ECO:0000313" key="9">
    <source>
        <dbReference type="Proteomes" id="UP001440612"/>
    </source>
</evidence>
<dbReference type="PANTHER" id="PTHR43531">
    <property type="entry name" value="PROTEIN ICFG"/>
    <property type="match status" value="1"/>
</dbReference>
<keyword evidence="5" id="KW-0472">Membrane</keyword>
<gene>
    <name evidence="8" type="ORF">AABB29_17995</name>
</gene>
<dbReference type="CDD" id="cd11386">
    <property type="entry name" value="MCP_signal"/>
    <property type="match status" value="1"/>
</dbReference>
<name>A0ABZ2V437_9RHOB</name>
<evidence type="ECO:0000256" key="5">
    <source>
        <dbReference type="SAM" id="Phobius"/>
    </source>
</evidence>
<dbReference type="SUPFAM" id="SSF58104">
    <property type="entry name" value="Methyl-accepting chemotaxis protein (MCP) signaling domain"/>
    <property type="match status" value="1"/>
</dbReference>
<dbReference type="Proteomes" id="UP001440612">
    <property type="component" value="Chromosome"/>
</dbReference>
<keyword evidence="9" id="KW-1185">Reference proteome</keyword>
<feature type="domain" description="HAMP" evidence="7">
    <location>
        <begin position="436"/>
        <end position="482"/>
    </location>
</feature>
<feature type="domain" description="Methyl-accepting transducer" evidence="6">
    <location>
        <begin position="487"/>
        <end position="716"/>
    </location>
</feature>
<dbReference type="InterPro" id="IPR004089">
    <property type="entry name" value="MCPsignal_dom"/>
</dbReference>
<evidence type="ECO:0000259" key="6">
    <source>
        <dbReference type="PROSITE" id="PS50111"/>
    </source>
</evidence>
<dbReference type="CDD" id="cd18773">
    <property type="entry name" value="PDC1_HK_sensor"/>
    <property type="match status" value="1"/>
</dbReference>
<feature type="domain" description="HAMP" evidence="7">
    <location>
        <begin position="367"/>
        <end position="420"/>
    </location>
</feature>
<dbReference type="Gene3D" id="6.10.340.10">
    <property type="match status" value="1"/>
</dbReference>
<protein>
    <submittedName>
        <fullName evidence="8">Methyl-accepting chemotaxis protein</fullName>
    </submittedName>
</protein>
<organism evidence="8 9">
    <name type="scientific">Yoonia phaeophyticola</name>
    <dbReference type="NCBI Taxonomy" id="3137369"/>
    <lineage>
        <taxon>Bacteria</taxon>
        <taxon>Pseudomonadati</taxon>
        <taxon>Pseudomonadota</taxon>
        <taxon>Alphaproteobacteria</taxon>
        <taxon>Rhodobacterales</taxon>
        <taxon>Paracoccaceae</taxon>
        <taxon>Yoonia</taxon>
    </lineage>
</organism>
<evidence type="ECO:0000256" key="3">
    <source>
        <dbReference type="PROSITE-ProRule" id="PRU00284"/>
    </source>
</evidence>
<keyword evidence="3" id="KW-0807">Transducer</keyword>
<feature type="region of interest" description="Disordered" evidence="4">
    <location>
        <begin position="104"/>
        <end position="124"/>
    </location>
</feature>
<dbReference type="SMART" id="SM00304">
    <property type="entry name" value="HAMP"/>
    <property type="match status" value="2"/>
</dbReference>
<reference evidence="9" key="1">
    <citation type="submission" date="2024-04" db="EMBL/GenBank/DDBJ databases">
        <title>Phylogenomic analyses of a clade within the roseobacter group suggest taxonomic reassignments of species of the genera Aestuariivita, Citreicella, Loktanella, Nautella, Pelagibaca, Ruegeria, Thalassobius, Thiobacimonas and Tropicibacter, and the proposal o.</title>
        <authorList>
            <person name="Jeon C.O."/>
        </authorList>
    </citation>
    <scope>NUCLEOTIDE SEQUENCE [LARGE SCALE GENOMIC DNA]</scope>
    <source>
        <strain evidence="9">BS5-3</strain>
    </source>
</reference>
<dbReference type="Gene3D" id="1.10.287.950">
    <property type="entry name" value="Methyl-accepting chemotaxis protein"/>
    <property type="match status" value="1"/>
</dbReference>
<keyword evidence="5" id="KW-1133">Transmembrane helix</keyword>
<dbReference type="InterPro" id="IPR051310">
    <property type="entry name" value="MCP_chemotaxis"/>
</dbReference>
<dbReference type="RefSeq" id="WP_341366819.1">
    <property type="nucleotide sequence ID" value="NZ_CP150951.2"/>
</dbReference>
<proteinExistence type="inferred from homology"/>
<dbReference type="EMBL" id="CP150951">
    <property type="protein sequence ID" value="WZC48706.1"/>
    <property type="molecule type" value="Genomic_DNA"/>
</dbReference>
<sequence>MSLSKLNRLSIKLPAFVAAVIAAVALCLATLTYFGGREAAQQEAQLKLNLLIESRADGLQAWFDQIARLTQTVASSPSAAAAMIDFSSIWSALPETAREDIRQDYTTRSPYAAGERQNLDRADGEHPYHEIHARYHEFMRNVNEINHFYDVLLVDTDGNIAYSVFKESDFGQNVISGALADSGIGRVFQQAVDQAGDTTRFSSFDTYAPSNGAVAAFASARIYDASGQFIGVLIVQINVGEFETILNDPNGLGETAETFIVDRAGHMVIGSRFEDSARAFEQIPVTDHIAAALRGETAYLDAAVGLSDPSVMTISQPVVLGDTSYALVAEEAQSEIFAHLREQRNWIVIVSILLIAVMGTLAWAYIRTVTASLKNLSHEMGLISDGDFGLTVSATKRPDEIGDIGRTLVDFQSKLEIAAEQERQREHAQIEQQEVLDTLRRSLLGLADGDLSKKIDQEFSVQYDSLRKDFNDTVQTLNRTISHVVEAAGSIQHGANEISQASDDLSNRTENQAATLEQTAAALDQLTASVKSAADGAKSVENIVTEAQAEAEESGKIVGDAIAAMNEIEKSSEHISQIIGVIDDIAFQTNLLALNAGVEAARAGEAGKGFAVVASEVRALAQRSSEAAKEIKALISGSEKQVEKGVELVGGAGTALGNIVQRVTHISELIRSISTGSAEQAIGLGEINIGVNQLDQVTQQNAAMVEQATAASHVLRTDATRLQELVDKFDTGKSTNVVSFDTGGDMRGKETPDVEFQAPSVVEFDPVPAAANKQHAGGGQMNVAVAQGDWIDF</sequence>
<dbReference type="InterPro" id="IPR003660">
    <property type="entry name" value="HAMP_dom"/>
</dbReference>
<dbReference type="Pfam" id="PF00672">
    <property type="entry name" value="HAMP"/>
    <property type="match status" value="1"/>
</dbReference>
<keyword evidence="1" id="KW-0145">Chemotaxis</keyword>
<comment type="similarity">
    <text evidence="2">Belongs to the methyl-accepting chemotaxis (MCP) protein family.</text>
</comment>
<evidence type="ECO:0000256" key="4">
    <source>
        <dbReference type="SAM" id="MobiDB-lite"/>
    </source>
</evidence>
<dbReference type="PANTHER" id="PTHR43531:SF11">
    <property type="entry name" value="METHYL-ACCEPTING CHEMOTAXIS PROTEIN 3"/>
    <property type="match status" value="1"/>
</dbReference>
<dbReference type="PROSITE" id="PS50111">
    <property type="entry name" value="CHEMOTAXIS_TRANSDUC_2"/>
    <property type="match status" value="1"/>
</dbReference>
<evidence type="ECO:0000313" key="8">
    <source>
        <dbReference type="EMBL" id="WZC48706.1"/>
    </source>
</evidence>
<accession>A0ABZ2V437</accession>
<feature type="transmembrane region" description="Helical" evidence="5">
    <location>
        <begin position="346"/>
        <end position="366"/>
    </location>
</feature>
<dbReference type="SMART" id="SM00283">
    <property type="entry name" value="MA"/>
    <property type="match status" value="1"/>
</dbReference>
<evidence type="ECO:0000256" key="2">
    <source>
        <dbReference type="ARBA" id="ARBA00029447"/>
    </source>
</evidence>
<evidence type="ECO:0000259" key="7">
    <source>
        <dbReference type="PROSITE" id="PS50885"/>
    </source>
</evidence>
<evidence type="ECO:0000256" key="1">
    <source>
        <dbReference type="ARBA" id="ARBA00022500"/>
    </source>
</evidence>
<dbReference type="PROSITE" id="PS50885">
    <property type="entry name" value="HAMP"/>
    <property type="match status" value="2"/>
</dbReference>
<dbReference type="Pfam" id="PF00015">
    <property type="entry name" value="MCPsignal"/>
    <property type="match status" value="1"/>
</dbReference>